<organism evidence="2 3">
    <name type="scientific">Thioclava kandeliae</name>
    <dbReference type="NCBI Taxonomy" id="3070818"/>
    <lineage>
        <taxon>Bacteria</taxon>
        <taxon>Pseudomonadati</taxon>
        <taxon>Pseudomonadota</taxon>
        <taxon>Alphaproteobacteria</taxon>
        <taxon>Rhodobacterales</taxon>
        <taxon>Paracoccaceae</taxon>
        <taxon>Thioclava</taxon>
    </lineage>
</organism>
<dbReference type="InterPro" id="IPR054299">
    <property type="entry name" value="GumK_N"/>
</dbReference>
<feature type="domain" description="Glucuronosyltransferase GumK N-terminal" evidence="1">
    <location>
        <begin position="27"/>
        <end position="196"/>
    </location>
</feature>
<dbReference type="Gene3D" id="3.40.50.2000">
    <property type="entry name" value="Glycogen Phosphorylase B"/>
    <property type="match status" value="1"/>
</dbReference>
<dbReference type="Proteomes" id="UP001438953">
    <property type="component" value="Unassembled WGS sequence"/>
</dbReference>
<dbReference type="Gene3D" id="3.40.50.11010">
    <property type="match status" value="1"/>
</dbReference>
<gene>
    <name evidence="2" type="ORF">VSX56_13850</name>
</gene>
<dbReference type="SUPFAM" id="SSF53756">
    <property type="entry name" value="UDP-Glycosyltransferase/glycogen phosphorylase"/>
    <property type="match status" value="1"/>
</dbReference>
<protein>
    <recommendedName>
        <fullName evidence="1">Glucuronosyltransferase GumK N-terminal domain-containing protein</fullName>
    </recommendedName>
</protein>
<evidence type="ECO:0000313" key="3">
    <source>
        <dbReference type="Proteomes" id="UP001438953"/>
    </source>
</evidence>
<dbReference type="Pfam" id="PF22059">
    <property type="entry name" value="GumK_N"/>
    <property type="match status" value="1"/>
</dbReference>
<sequence>MNAFSPKLAKTAKTLRHVHARGLRVVLITGHLPLQKRKASMQWFCEDVQKRGGHVTMVSVGYSWISKWRKDRRLMQVDGPVPEGYRRITPSFDAYFGYAPIHPFSLRNRKLDTLAAPLMTLFRHFWARRLPALLAQADLVIIESGPPVLLADIAKSAAPHAKFIYRISDDVKALGLPQIVRRAEMAQAHLFDRISIAGPQIAARFDEHPQTEIDPIGVPRAVLEAPMINPFLGKFGKQAVCAGTTQIDLATARIMAEARPDWRFHILGRIADVPADLPANLILHGEVPYEVSAAYIRFADIGLALYQDKAGAEYQAHHSNRMLLYRYFGLPILGPHRVFGGIALHGAGYDAHDPDSIRLATERVAGLRRVAGDPEIEDWSRLTDRLLSVLPGIHRQVENGRMADQRSGMPAANGAEDPLAQLSCMHDPSLHGPHP</sequence>
<evidence type="ECO:0000313" key="2">
    <source>
        <dbReference type="EMBL" id="MER5172856.1"/>
    </source>
</evidence>
<reference evidence="2 3" key="1">
    <citation type="submission" date="2024-01" db="EMBL/GenBank/DDBJ databases">
        <authorList>
            <person name="Deng Y."/>
            <person name="Su J."/>
        </authorList>
    </citation>
    <scope>NUCLEOTIDE SEQUENCE [LARGE SCALE GENOMIC DNA]</scope>
    <source>
        <strain evidence="2 3">CPCC 100088</strain>
    </source>
</reference>
<dbReference type="EMBL" id="JAYWLC010000012">
    <property type="protein sequence ID" value="MER5172856.1"/>
    <property type="molecule type" value="Genomic_DNA"/>
</dbReference>
<dbReference type="RefSeq" id="WP_339115288.1">
    <property type="nucleotide sequence ID" value="NZ_JAYWLC010000012.1"/>
</dbReference>
<keyword evidence="3" id="KW-1185">Reference proteome</keyword>
<name>A0ABV1SIY5_9RHOB</name>
<reference evidence="2 3" key="2">
    <citation type="submission" date="2024-06" db="EMBL/GenBank/DDBJ databases">
        <title>Thioclava kandeliae sp. nov. from a rhizosphere soil sample of Kandelia candel in a mangrove.</title>
        <authorList>
            <person name="Mu T."/>
        </authorList>
    </citation>
    <scope>NUCLEOTIDE SEQUENCE [LARGE SCALE GENOMIC DNA]</scope>
    <source>
        <strain evidence="2 3">CPCC 100088</strain>
    </source>
</reference>
<comment type="caution">
    <text evidence="2">The sequence shown here is derived from an EMBL/GenBank/DDBJ whole genome shotgun (WGS) entry which is preliminary data.</text>
</comment>
<accession>A0ABV1SIY5</accession>
<proteinExistence type="predicted"/>
<evidence type="ECO:0000259" key="1">
    <source>
        <dbReference type="Pfam" id="PF22059"/>
    </source>
</evidence>